<proteinExistence type="predicted"/>
<name>A0A0B6ZJJ0_9EUPU</name>
<accession>A0A0B6ZJJ0</accession>
<protein>
    <submittedName>
        <fullName evidence="1">Uncharacterized protein</fullName>
    </submittedName>
</protein>
<dbReference type="AlphaFoldDB" id="A0A0B6ZJJ0"/>
<dbReference type="EMBL" id="HACG01021823">
    <property type="protein sequence ID" value="CEK68688.1"/>
    <property type="molecule type" value="Transcribed_RNA"/>
</dbReference>
<evidence type="ECO:0000313" key="1">
    <source>
        <dbReference type="EMBL" id="CEK68688.1"/>
    </source>
</evidence>
<reference evidence="1" key="1">
    <citation type="submission" date="2014-12" db="EMBL/GenBank/DDBJ databases">
        <title>Insight into the proteome of Arion vulgaris.</title>
        <authorList>
            <person name="Aradska J."/>
            <person name="Bulat T."/>
            <person name="Smidak R."/>
            <person name="Sarate P."/>
            <person name="Gangsoo J."/>
            <person name="Sialana F."/>
            <person name="Bilban M."/>
            <person name="Lubec G."/>
        </authorList>
    </citation>
    <scope>NUCLEOTIDE SEQUENCE</scope>
    <source>
        <tissue evidence="1">Skin</tissue>
    </source>
</reference>
<organism evidence="1">
    <name type="scientific">Arion vulgaris</name>
    <dbReference type="NCBI Taxonomy" id="1028688"/>
    <lineage>
        <taxon>Eukaryota</taxon>
        <taxon>Metazoa</taxon>
        <taxon>Spiralia</taxon>
        <taxon>Lophotrochozoa</taxon>
        <taxon>Mollusca</taxon>
        <taxon>Gastropoda</taxon>
        <taxon>Heterobranchia</taxon>
        <taxon>Euthyneura</taxon>
        <taxon>Panpulmonata</taxon>
        <taxon>Eupulmonata</taxon>
        <taxon>Stylommatophora</taxon>
        <taxon>Helicina</taxon>
        <taxon>Arionoidea</taxon>
        <taxon>Arionidae</taxon>
        <taxon>Arion</taxon>
    </lineage>
</organism>
<gene>
    <name evidence="1" type="primary">ORF67272</name>
</gene>
<sequence>MPSMEIGAFNRQHLLIPQPGILELEMHGLRVGHKHGPSIRSHLKSLKCSSNNITLYNRAGVSCPPCSIPLGNNSIESISQSSPTCYLTTMHTSICTYSSSSLRSF</sequence>
<feature type="non-terminal residue" evidence="1">
    <location>
        <position position="105"/>
    </location>
</feature>